<dbReference type="Proteomes" id="UP000192726">
    <property type="component" value="Chromosome"/>
</dbReference>
<dbReference type="OrthoDB" id="9799092at2"/>
<organism evidence="4 5">
    <name type="scientific">Streptomyces gilvosporeus</name>
    <dbReference type="NCBI Taxonomy" id="553510"/>
    <lineage>
        <taxon>Bacteria</taxon>
        <taxon>Bacillati</taxon>
        <taxon>Actinomycetota</taxon>
        <taxon>Actinomycetes</taxon>
        <taxon>Kitasatosporales</taxon>
        <taxon>Streptomycetaceae</taxon>
        <taxon>Streptomyces</taxon>
    </lineage>
</organism>
<dbReference type="InterPro" id="IPR000182">
    <property type="entry name" value="GNAT_dom"/>
</dbReference>
<sequence>MTALTVRTLDPDDWRLCRAVRIAALTDAPEAFGSTLSHEESLSEERWRLRLAGRSQFLAEEDGAPCGLVGVVPVGPRAADLISMWVRPASRGTGAADLLVRAALGWADEHGFAEVRLRVIEGNGAAERLYARHGFRREAASGSAEAPGADGEFTMVRVRPAADRVR</sequence>
<proteinExistence type="predicted"/>
<dbReference type="PANTHER" id="PTHR43877:SF2">
    <property type="entry name" value="AMINOALKYLPHOSPHONATE N-ACETYLTRANSFERASE-RELATED"/>
    <property type="match status" value="1"/>
</dbReference>
<dbReference type="Pfam" id="PF00583">
    <property type="entry name" value="Acetyltransf_1"/>
    <property type="match status" value="1"/>
</dbReference>
<keyword evidence="5" id="KW-1185">Reference proteome</keyword>
<protein>
    <submittedName>
        <fullName evidence="4">GNAT family N-acetyltransferase</fullName>
    </submittedName>
</protein>
<evidence type="ECO:0000256" key="2">
    <source>
        <dbReference type="ARBA" id="ARBA00023315"/>
    </source>
</evidence>
<evidence type="ECO:0000259" key="3">
    <source>
        <dbReference type="PROSITE" id="PS51186"/>
    </source>
</evidence>
<evidence type="ECO:0000313" key="4">
    <source>
        <dbReference type="EMBL" id="ARF59861.1"/>
    </source>
</evidence>
<dbReference type="Gene3D" id="3.40.630.30">
    <property type="match status" value="1"/>
</dbReference>
<dbReference type="EMBL" id="CP020569">
    <property type="protein sequence ID" value="ARF59861.1"/>
    <property type="molecule type" value="Genomic_DNA"/>
</dbReference>
<feature type="domain" description="N-acetyltransferase" evidence="3">
    <location>
        <begin position="4"/>
        <end position="160"/>
    </location>
</feature>
<dbReference type="GO" id="GO:0016747">
    <property type="term" value="F:acyltransferase activity, transferring groups other than amino-acyl groups"/>
    <property type="evidence" value="ECO:0007669"/>
    <property type="project" value="InterPro"/>
</dbReference>
<evidence type="ECO:0000313" key="5">
    <source>
        <dbReference type="Proteomes" id="UP000192726"/>
    </source>
</evidence>
<dbReference type="PROSITE" id="PS51186">
    <property type="entry name" value="GNAT"/>
    <property type="match status" value="1"/>
</dbReference>
<evidence type="ECO:0000256" key="1">
    <source>
        <dbReference type="ARBA" id="ARBA00022679"/>
    </source>
</evidence>
<dbReference type="AlphaFoldDB" id="A0A1V0U3Y5"/>
<name>A0A1V0U3Y5_9ACTN</name>
<reference evidence="4 5" key="1">
    <citation type="submission" date="2017-04" db="EMBL/GenBank/DDBJ databases">
        <title>Complete Genome Sequence of Streptomyces gilvosporeus F607, a Capable Producer of Natamycin.</title>
        <authorList>
            <person name="Zong G."/>
            <person name="Zhong C."/>
            <person name="Fu J."/>
            <person name="Qin R."/>
            <person name="Cao G."/>
        </authorList>
    </citation>
    <scope>NUCLEOTIDE SEQUENCE [LARGE SCALE GENOMIC DNA]</scope>
    <source>
        <strain evidence="4 5">F607</strain>
    </source>
</reference>
<dbReference type="CDD" id="cd04301">
    <property type="entry name" value="NAT_SF"/>
    <property type="match status" value="1"/>
</dbReference>
<dbReference type="InterPro" id="IPR050832">
    <property type="entry name" value="Bact_Acetyltransf"/>
</dbReference>
<keyword evidence="1 4" id="KW-0808">Transferase</keyword>
<dbReference type="RefSeq" id="WP_083110034.1">
    <property type="nucleotide sequence ID" value="NZ_CP020569.1"/>
</dbReference>
<keyword evidence="2" id="KW-0012">Acyltransferase</keyword>
<accession>A0A1V0U3Y5</accession>
<gene>
    <name evidence="4" type="ORF">B1H19_33785</name>
</gene>
<dbReference type="PANTHER" id="PTHR43877">
    <property type="entry name" value="AMINOALKYLPHOSPHONATE N-ACETYLTRANSFERASE-RELATED-RELATED"/>
    <property type="match status" value="1"/>
</dbReference>
<dbReference type="KEGG" id="sgv:B1H19_33785"/>
<dbReference type="SUPFAM" id="SSF55729">
    <property type="entry name" value="Acyl-CoA N-acyltransferases (Nat)"/>
    <property type="match status" value="1"/>
</dbReference>
<dbReference type="InterPro" id="IPR016181">
    <property type="entry name" value="Acyl_CoA_acyltransferase"/>
</dbReference>